<dbReference type="InterPro" id="IPR045206">
    <property type="entry name" value="Maestro_heat-like_prot"/>
</dbReference>
<reference evidence="2" key="1">
    <citation type="submission" date="2022-12" db="EMBL/GenBank/DDBJ databases">
        <authorList>
            <person name="Alioto T."/>
            <person name="Alioto T."/>
            <person name="Gomez Garrido J."/>
        </authorList>
    </citation>
    <scope>NUCLEOTIDE SEQUENCE</scope>
</reference>
<accession>A0AA35L200</accession>
<dbReference type="Proteomes" id="UP001178461">
    <property type="component" value="Chromosome 11"/>
</dbReference>
<dbReference type="GO" id="GO:0005737">
    <property type="term" value="C:cytoplasm"/>
    <property type="evidence" value="ECO:0007669"/>
    <property type="project" value="TreeGrafter"/>
</dbReference>
<feature type="domain" description="Maestro-like HEAT-repeats" evidence="1">
    <location>
        <begin position="10"/>
        <end position="137"/>
    </location>
</feature>
<dbReference type="EMBL" id="OX395136">
    <property type="protein sequence ID" value="CAI5787909.1"/>
    <property type="molecule type" value="Genomic_DNA"/>
</dbReference>
<organism evidence="2 3">
    <name type="scientific">Podarcis lilfordi</name>
    <name type="common">Lilford's wall lizard</name>
    <dbReference type="NCBI Taxonomy" id="74358"/>
    <lineage>
        <taxon>Eukaryota</taxon>
        <taxon>Metazoa</taxon>
        <taxon>Chordata</taxon>
        <taxon>Craniata</taxon>
        <taxon>Vertebrata</taxon>
        <taxon>Euteleostomi</taxon>
        <taxon>Lepidosauria</taxon>
        <taxon>Squamata</taxon>
        <taxon>Bifurcata</taxon>
        <taxon>Unidentata</taxon>
        <taxon>Episquamata</taxon>
        <taxon>Laterata</taxon>
        <taxon>Lacertibaenia</taxon>
        <taxon>Lacertidae</taxon>
        <taxon>Podarcis</taxon>
    </lineage>
</organism>
<evidence type="ECO:0000313" key="2">
    <source>
        <dbReference type="EMBL" id="CAI5787909.1"/>
    </source>
</evidence>
<evidence type="ECO:0000313" key="3">
    <source>
        <dbReference type="Proteomes" id="UP001178461"/>
    </source>
</evidence>
<proteinExistence type="predicted"/>
<evidence type="ECO:0000259" key="1">
    <source>
        <dbReference type="Pfam" id="PF21047"/>
    </source>
</evidence>
<keyword evidence="3" id="KW-1185">Reference proteome</keyword>
<dbReference type="Pfam" id="PF21047">
    <property type="entry name" value="HEAT_Maestro"/>
    <property type="match status" value="1"/>
</dbReference>
<dbReference type="PANTHER" id="PTHR23120">
    <property type="entry name" value="MAESTRO-RELATED HEAT DOMAIN-CONTAINING"/>
    <property type="match status" value="1"/>
</dbReference>
<dbReference type="InterPro" id="IPR048465">
    <property type="entry name" value="Maestro-like_HEAT"/>
</dbReference>
<sequence>MRHKNRKGNVVKWFREDFFIPGPAIFYTDISKVAKAFGEHLAPSQINEVVLKAIDNLTVEDRVVSQASGKLLSSFLEECGMDMEDLPIVVKEIYNHLHRISDTRTKDETLTAVVNLAAKRLNPVVDSLLDCSLECDEMSP</sequence>
<protein>
    <recommendedName>
        <fullName evidence="1">Maestro-like HEAT-repeats domain-containing protein</fullName>
    </recommendedName>
</protein>
<gene>
    <name evidence="2" type="ORF">PODLI_1B040770</name>
</gene>
<dbReference type="AlphaFoldDB" id="A0AA35L200"/>
<name>A0AA35L200_9SAUR</name>
<dbReference type="PANTHER" id="PTHR23120:SF42">
    <property type="entry name" value="MAESTRO HEAT-LIKE REPEAT FAMILY MEMBER 3"/>
    <property type="match status" value="1"/>
</dbReference>